<name>A0A558AXG9_9STAP</name>
<proteinExistence type="predicted"/>
<evidence type="ECO:0000256" key="1">
    <source>
        <dbReference type="ARBA" id="ARBA00004651"/>
    </source>
</evidence>
<keyword evidence="5 6" id="KW-0472">Membrane</keyword>
<feature type="transmembrane region" description="Helical" evidence="6">
    <location>
        <begin position="92"/>
        <end position="115"/>
    </location>
</feature>
<keyword evidence="2" id="KW-1003">Cell membrane</keyword>
<accession>A0A558AXG9</accession>
<evidence type="ECO:0000256" key="5">
    <source>
        <dbReference type="ARBA" id="ARBA00023136"/>
    </source>
</evidence>
<evidence type="ECO:0000259" key="7">
    <source>
        <dbReference type="Pfam" id="PF06271"/>
    </source>
</evidence>
<feature type="domain" description="RDD" evidence="7">
    <location>
        <begin position="4"/>
        <end position="128"/>
    </location>
</feature>
<dbReference type="EMBL" id="VMSJ01000001">
    <property type="protein sequence ID" value="TVT28950.1"/>
    <property type="molecule type" value="Genomic_DNA"/>
</dbReference>
<comment type="subcellular location">
    <subcellularLocation>
        <location evidence="1">Cell membrane</location>
        <topology evidence="1">Multi-pass membrane protein</topology>
    </subcellularLocation>
</comment>
<comment type="caution">
    <text evidence="8">The sequence shown here is derived from an EMBL/GenBank/DDBJ whole genome shotgun (WGS) entry which is preliminary data.</text>
</comment>
<dbReference type="Pfam" id="PF06271">
    <property type="entry name" value="RDD"/>
    <property type="match status" value="1"/>
</dbReference>
<dbReference type="Proteomes" id="UP000315103">
    <property type="component" value="Unassembled WGS sequence"/>
</dbReference>
<evidence type="ECO:0000313" key="8">
    <source>
        <dbReference type="EMBL" id="TVT28950.1"/>
    </source>
</evidence>
<dbReference type="PANTHER" id="PTHR36115">
    <property type="entry name" value="PROLINE-RICH ANTIGEN HOMOLOG-RELATED"/>
    <property type="match status" value="1"/>
</dbReference>
<keyword evidence="4 6" id="KW-1133">Transmembrane helix</keyword>
<evidence type="ECO:0000256" key="6">
    <source>
        <dbReference type="SAM" id="Phobius"/>
    </source>
</evidence>
<sequence length="140" mass="15640">MSNVAGFWVRLGARVLDALLIGMVIGTLVFVFRMDTESRLTQAIESVASILYFVLFPTFVYGYTVAKRLLNIRIVKKDGTDVNLSTMVLREVLGGIIYAVTFGLALIVSAFMVGLRKDKRAIHDLIAGTYVTHDRAEHWE</sequence>
<gene>
    <name evidence="8" type="ORF">FO441_01350</name>
</gene>
<dbReference type="PANTHER" id="PTHR36115:SF9">
    <property type="entry name" value="LMO1584 PROTEIN"/>
    <property type="match status" value="1"/>
</dbReference>
<evidence type="ECO:0000313" key="9">
    <source>
        <dbReference type="Proteomes" id="UP000315103"/>
    </source>
</evidence>
<feature type="transmembrane region" description="Helical" evidence="6">
    <location>
        <begin position="12"/>
        <end position="32"/>
    </location>
</feature>
<keyword evidence="9" id="KW-1185">Reference proteome</keyword>
<evidence type="ECO:0000256" key="4">
    <source>
        <dbReference type="ARBA" id="ARBA00022989"/>
    </source>
</evidence>
<organism evidence="8 9">
    <name type="scientific">Salinicoccus cyprini</name>
    <dbReference type="NCBI Taxonomy" id="2493691"/>
    <lineage>
        <taxon>Bacteria</taxon>
        <taxon>Bacillati</taxon>
        <taxon>Bacillota</taxon>
        <taxon>Bacilli</taxon>
        <taxon>Bacillales</taxon>
        <taxon>Staphylococcaceae</taxon>
        <taxon>Salinicoccus</taxon>
    </lineage>
</organism>
<keyword evidence="3 6" id="KW-0812">Transmembrane</keyword>
<dbReference type="InterPro" id="IPR051791">
    <property type="entry name" value="Pra-immunoreactive"/>
</dbReference>
<dbReference type="RefSeq" id="WP_145284694.1">
    <property type="nucleotide sequence ID" value="NZ_VMSJ01000001.1"/>
</dbReference>
<reference evidence="8 9" key="1">
    <citation type="submission" date="2019-07" db="EMBL/GenBank/DDBJ databases">
        <title>Salinicoccus cyprini sp. nov., isolated from gastro-intestinal tract of mirror carp, Cyprinus carpio var. specularis, collected from Gobind Sagar Reservoir, Himachal Pradesh, India.</title>
        <authorList>
            <person name="Talwar C."/>
            <person name="Singh A.K."/>
            <person name="Lal R."/>
            <person name="Negi R.K."/>
        </authorList>
    </citation>
    <scope>NUCLEOTIDE SEQUENCE [LARGE SCALE GENOMIC DNA]</scope>
    <source>
        <strain evidence="8 9">CT19</strain>
    </source>
</reference>
<dbReference type="GO" id="GO:0005886">
    <property type="term" value="C:plasma membrane"/>
    <property type="evidence" value="ECO:0007669"/>
    <property type="project" value="UniProtKB-SubCell"/>
</dbReference>
<dbReference type="OrthoDB" id="1787043at2"/>
<evidence type="ECO:0000256" key="2">
    <source>
        <dbReference type="ARBA" id="ARBA00022475"/>
    </source>
</evidence>
<evidence type="ECO:0000256" key="3">
    <source>
        <dbReference type="ARBA" id="ARBA00022692"/>
    </source>
</evidence>
<dbReference type="AlphaFoldDB" id="A0A558AXG9"/>
<feature type="transmembrane region" description="Helical" evidence="6">
    <location>
        <begin position="44"/>
        <end position="63"/>
    </location>
</feature>
<dbReference type="InterPro" id="IPR010432">
    <property type="entry name" value="RDD"/>
</dbReference>
<protein>
    <submittedName>
        <fullName evidence="8">RDD family protein</fullName>
    </submittedName>
</protein>